<evidence type="ECO:0008006" key="3">
    <source>
        <dbReference type="Google" id="ProtNLM"/>
    </source>
</evidence>
<sequence>MASACQCSTSFCWAAVAPFRGQRLPAAQPARRAAVRTAHVTRADVNFPAPKAPESVTVPQRTPEVAPARFGFVDNAERINSRACMIGFFALLIVELVANKGLLELVGIRTGAGLGFEF</sequence>
<dbReference type="SUPFAM" id="SSF103511">
    <property type="entry name" value="Chlorophyll a-b binding protein"/>
    <property type="match status" value="1"/>
</dbReference>
<evidence type="ECO:0000313" key="2">
    <source>
        <dbReference type="Proteomes" id="UP001445335"/>
    </source>
</evidence>
<dbReference type="AlphaFoldDB" id="A0AAW1QJ21"/>
<reference evidence="1 2" key="1">
    <citation type="journal article" date="2024" name="Nat. Commun.">
        <title>Phylogenomics reveals the evolutionary origins of lichenization in chlorophyte algae.</title>
        <authorList>
            <person name="Puginier C."/>
            <person name="Libourel C."/>
            <person name="Otte J."/>
            <person name="Skaloud P."/>
            <person name="Haon M."/>
            <person name="Grisel S."/>
            <person name="Petersen M."/>
            <person name="Berrin J.G."/>
            <person name="Delaux P.M."/>
            <person name="Dal Grande F."/>
            <person name="Keller J."/>
        </authorList>
    </citation>
    <scope>NUCLEOTIDE SEQUENCE [LARGE SCALE GENOMIC DNA]</scope>
    <source>
        <strain evidence="1 2">SAG 245.80</strain>
    </source>
</reference>
<comment type="caution">
    <text evidence="1">The sequence shown here is derived from an EMBL/GenBank/DDBJ whole genome shotgun (WGS) entry which is preliminary data.</text>
</comment>
<evidence type="ECO:0000313" key="1">
    <source>
        <dbReference type="EMBL" id="KAK9821342.1"/>
    </source>
</evidence>
<keyword evidence="2" id="KW-1185">Reference proteome</keyword>
<dbReference type="EMBL" id="JALJOU010000103">
    <property type="protein sequence ID" value="KAK9821342.1"/>
    <property type="molecule type" value="Genomic_DNA"/>
</dbReference>
<name>A0AAW1QJ21_9CHLO</name>
<gene>
    <name evidence="1" type="ORF">WJX81_008594</name>
</gene>
<protein>
    <recommendedName>
        <fullName evidence="3">High light inducible protein</fullName>
    </recommendedName>
</protein>
<dbReference type="Proteomes" id="UP001445335">
    <property type="component" value="Unassembled WGS sequence"/>
</dbReference>
<accession>A0AAW1QJ21</accession>
<proteinExistence type="predicted"/>
<organism evidence="1 2">
    <name type="scientific">Elliptochloris bilobata</name>
    <dbReference type="NCBI Taxonomy" id="381761"/>
    <lineage>
        <taxon>Eukaryota</taxon>
        <taxon>Viridiplantae</taxon>
        <taxon>Chlorophyta</taxon>
        <taxon>core chlorophytes</taxon>
        <taxon>Trebouxiophyceae</taxon>
        <taxon>Trebouxiophyceae incertae sedis</taxon>
        <taxon>Elliptochloris clade</taxon>
        <taxon>Elliptochloris</taxon>
    </lineage>
</organism>